<dbReference type="CDD" id="cd00590">
    <property type="entry name" value="RRM_SF"/>
    <property type="match status" value="1"/>
</dbReference>
<feature type="region of interest" description="Disordered" evidence="3">
    <location>
        <begin position="221"/>
        <end position="249"/>
    </location>
</feature>
<dbReference type="Pfam" id="PF00076">
    <property type="entry name" value="RRM_1"/>
    <property type="match status" value="1"/>
</dbReference>
<comment type="caution">
    <text evidence="5">The sequence shown here is derived from an EMBL/GenBank/DDBJ whole genome shotgun (WGS) entry which is preliminary data.</text>
</comment>
<accession>A0A426YXY2</accession>
<dbReference type="GO" id="GO:0003723">
    <property type="term" value="F:RNA binding"/>
    <property type="evidence" value="ECO:0007669"/>
    <property type="project" value="UniProtKB-UniRule"/>
</dbReference>
<dbReference type="EMBL" id="AMZH03009565">
    <property type="protein sequence ID" value="RRT56575.1"/>
    <property type="molecule type" value="Genomic_DNA"/>
</dbReference>
<keyword evidence="1 2" id="KW-0694">RNA-binding</keyword>
<dbReference type="Gene3D" id="3.30.70.330">
    <property type="match status" value="1"/>
</dbReference>
<evidence type="ECO:0000313" key="5">
    <source>
        <dbReference type="EMBL" id="RRT56575.1"/>
    </source>
</evidence>
<feature type="domain" description="RRM" evidence="4">
    <location>
        <begin position="1"/>
        <end position="58"/>
    </location>
</feature>
<dbReference type="PROSITE" id="PS50102">
    <property type="entry name" value="RRM"/>
    <property type="match status" value="1"/>
</dbReference>
<dbReference type="AlphaFoldDB" id="A0A426YXY2"/>
<feature type="compositionally biased region" description="Polar residues" evidence="3">
    <location>
        <begin position="236"/>
        <end position="246"/>
    </location>
</feature>
<evidence type="ECO:0000256" key="3">
    <source>
        <dbReference type="SAM" id="MobiDB-lite"/>
    </source>
</evidence>
<sequence>MLHNAMILFGEIERIKCFPSRHYSFVEFRSVDEARRAKEGLQGRLFNDPRIQILFSSSELARGKDNPPLFSALRTRRPEMFLDEGPFGPLEMLGPGRSIAPDNFPGSLNPNVMPGANIFKRSFGPQGFDARHVGPEFHESGGLAPNLFDVDACKSIPHSWRHRSPSAPGILPSPPGVLQAVRPMPEGWDGLDIRDTKRLRLDTSPTNNGLHHARRVDSSKIGEHPVLFSHPDGGASSRSQLGPSLNSRRDIHSSDKDYCWRGVIAKGGTHVCYARCIPIGKGIDSPL</sequence>
<dbReference type="SUPFAM" id="SSF54928">
    <property type="entry name" value="RNA-binding domain, RBD"/>
    <property type="match status" value="1"/>
</dbReference>
<evidence type="ECO:0000259" key="4">
    <source>
        <dbReference type="PROSITE" id="PS50102"/>
    </source>
</evidence>
<dbReference type="Proteomes" id="UP000287651">
    <property type="component" value="Unassembled WGS sequence"/>
</dbReference>
<name>A0A426YXY2_ENSVE</name>
<protein>
    <recommendedName>
        <fullName evidence="4">RRM domain-containing protein</fullName>
    </recommendedName>
</protein>
<gene>
    <name evidence="5" type="ORF">B296_00032103</name>
</gene>
<proteinExistence type="predicted"/>
<reference evidence="5 6" key="1">
    <citation type="journal article" date="2014" name="Agronomy (Basel)">
        <title>A Draft Genome Sequence for Ensete ventricosum, the Drought-Tolerant Tree Against Hunger.</title>
        <authorList>
            <person name="Harrison J."/>
            <person name="Moore K.A."/>
            <person name="Paszkiewicz K."/>
            <person name="Jones T."/>
            <person name="Grant M."/>
            <person name="Ambacheew D."/>
            <person name="Muzemil S."/>
            <person name="Studholme D.J."/>
        </authorList>
    </citation>
    <scope>NUCLEOTIDE SEQUENCE [LARGE SCALE GENOMIC DNA]</scope>
</reference>
<evidence type="ECO:0000313" key="6">
    <source>
        <dbReference type="Proteomes" id="UP000287651"/>
    </source>
</evidence>
<evidence type="ECO:0000256" key="2">
    <source>
        <dbReference type="PROSITE-ProRule" id="PRU00176"/>
    </source>
</evidence>
<dbReference type="PANTHER" id="PTHR23189">
    <property type="entry name" value="RNA RECOGNITION MOTIF-CONTAINING"/>
    <property type="match status" value="1"/>
</dbReference>
<dbReference type="InterPro" id="IPR000504">
    <property type="entry name" value="RRM_dom"/>
</dbReference>
<organism evidence="5 6">
    <name type="scientific">Ensete ventricosum</name>
    <name type="common">Abyssinian banana</name>
    <name type="synonym">Musa ensete</name>
    <dbReference type="NCBI Taxonomy" id="4639"/>
    <lineage>
        <taxon>Eukaryota</taxon>
        <taxon>Viridiplantae</taxon>
        <taxon>Streptophyta</taxon>
        <taxon>Embryophyta</taxon>
        <taxon>Tracheophyta</taxon>
        <taxon>Spermatophyta</taxon>
        <taxon>Magnoliopsida</taxon>
        <taxon>Liliopsida</taxon>
        <taxon>Zingiberales</taxon>
        <taxon>Musaceae</taxon>
        <taxon>Ensete</taxon>
    </lineage>
</organism>
<evidence type="ECO:0000256" key="1">
    <source>
        <dbReference type="ARBA" id="ARBA00022884"/>
    </source>
</evidence>
<dbReference type="InterPro" id="IPR035979">
    <property type="entry name" value="RBD_domain_sf"/>
</dbReference>
<dbReference type="InterPro" id="IPR012677">
    <property type="entry name" value="Nucleotide-bd_a/b_plait_sf"/>
</dbReference>